<comment type="caution">
    <text evidence="2">The sequence shown here is derived from an EMBL/GenBank/DDBJ whole genome shotgun (WGS) entry which is preliminary data.</text>
</comment>
<protein>
    <recommendedName>
        <fullName evidence="4">Peptidase M11 gametolysin domain-containing protein</fullName>
    </recommendedName>
</protein>
<dbReference type="SUPFAM" id="SSF55486">
    <property type="entry name" value="Metalloproteases ('zincins'), catalytic domain"/>
    <property type="match status" value="1"/>
</dbReference>
<dbReference type="Gene3D" id="2.60.40.2700">
    <property type="match status" value="2"/>
</dbReference>
<feature type="signal peptide" evidence="1">
    <location>
        <begin position="1"/>
        <end position="32"/>
    </location>
</feature>
<feature type="chain" id="PRO_5045523069" description="Peptidase M11 gametolysin domain-containing protein" evidence="1">
    <location>
        <begin position="33"/>
        <end position="738"/>
    </location>
</feature>
<reference evidence="2 3" key="1">
    <citation type="submission" date="2022-01" db="EMBL/GenBank/DDBJ databases">
        <title>Nocardioides sp. nov., an actinomycete isolated from mining soil.</title>
        <authorList>
            <person name="Liu L."/>
        </authorList>
    </citation>
    <scope>NUCLEOTIDE SEQUENCE [LARGE SCALE GENOMIC DNA]</scope>
    <source>
        <strain evidence="2 3">KLBMP 9356</strain>
    </source>
</reference>
<evidence type="ECO:0000313" key="3">
    <source>
        <dbReference type="Proteomes" id="UP001201161"/>
    </source>
</evidence>
<dbReference type="EMBL" id="JAKJHZ010000010">
    <property type="protein sequence ID" value="MCF6379418.1"/>
    <property type="molecule type" value="Genomic_DNA"/>
</dbReference>
<evidence type="ECO:0000256" key="1">
    <source>
        <dbReference type="SAM" id="SignalP"/>
    </source>
</evidence>
<name>A0ABS9HH26_9ACTN</name>
<dbReference type="RefSeq" id="WP_236404466.1">
    <property type="nucleotide sequence ID" value="NZ_JAKJHZ010000010.1"/>
</dbReference>
<dbReference type="Proteomes" id="UP001201161">
    <property type="component" value="Unassembled WGS sequence"/>
</dbReference>
<evidence type="ECO:0008006" key="4">
    <source>
        <dbReference type="Google" id="ProtNLM"/>
    </source>
</evidence>
<accession>A0ABS9HH26</accession>
<sequence length="738" mass="75856">MSRRPARPRTTIATAAAVAAALMVPAGGGASAAPSGPSSAGRDTVDVSGTVVVLAGEDGNPDRYSLLLPSGRTVELADGFTAEPLSHFRGTVAAPGAGDGRVLTGSLRSRTLARAASSGTPLEVVDARVATPAAPAPGPAPHSTYVAKVTNFGPIGLTDQQILDGLAGAQQYWVRESAGVIPSWSTVTGVVPVAAGAGSSTDCGLSNNGASFGAIAGNVGAQAFPGVDFSGASPNHLVVVVPDNCGGSEAAGRGRVGTSLASGGPVIIEAEPGTGFRVILEHEYGHNVGLQHSNNRFQEYGGNYEVMGAGPSNYSNPALGTVYRMEEGIVAAGEAVDGLGGGSWNLAPRASGSGLRSVHFINPDDGKRYFVDYRDGGGADAGSWYAANRTDFLVRGQTYRTGVVIEREDASTGSFLVDTNGAAADTGAMRPGDAAWSNASGTVRVGVSGTSTVTVSRSPAPNGALGAGSVGFGKPTALTTVTAAASFPGATAVRYQWTFNGQPIPQADESTFTPSLGMVGGTLGVTANGYAVGFEPSPQASASQVVAPATFYYRNGTKSRVTVSGKARVGQVLTASGLDWVSDLGTTPPGLTLSYKWLRNGKLIKGARKSTYRLTFRDLKKRIQVKEYPSAPGFETGGFTRSDETRKVRIGKLASPRPTVGGKAKVGKRVVARTKGWTRGTKFRYQWFVGKKAIRGATGKKLRISRSLKGKKIAVKVTGSKLGFVKASARSRPTKVRK</sequence>
<dbReference type="Gene3D" id="3.40.390.10">
    <property type="entry name" value="Collagenase (Catalytic Domain)"/>
    <property type="match status" value="1"/>
</dbReference>
<keyword evidence="1" id="KW-0732">Signal</keyword>
<proteinExistence type="predicted"/>
<dbReference type="InterPro" id="IPR024079">
    <property type="entry name" value="MetalloPept_cat_dom_sf"/>
</dbReference>
<evidence type="ECO:0000313" key="2">
    <source>
        <dbReference type="EMBL" id="MCF6379418.1"/>
    </source>
</evidence>
<organism evidence="2 3">
    <name type="scientific">Nocardioides potassii</name>
    <dbReference type="NCBI Taxonomy" id="2911371"/>
    <lineage>
        <taxon>Bacteria</taxon>
        <taxon>Bacillati</taxon>
        <taxon>Actinomycetota</taxon>
        <taxon>Actinomycetes</taxon>
        <taxon>Propionibacteriales</taxon>
        <taxon>Nocardioidaceae</taxon>
        <taxon>Nocardioides</taxon>
    </lineage>
</organism>
<keyword evidence="3" id="KW-1185">Reference proteome</keyword>
<gene>
    <name evidence="2" type="ORF">L2K70_17545</name>
</gene>